<dbReference type="AlphaFoldDB" id="A0A9Q0N621"/>
<evidence type="ECO:0000313" key="3">
    <source>
        <dbReference type="Proteomes" id="UP001151699"/>
    </source>
</evidence>
<sequence length="589" mass="66791">MKNFIWTFLLFQVIAATEKAYHTKLRQSPQENYKCLILEPTNFRTFKGFKASDAEEIKIFSKPATFVPSEASADDSKIIEIYAKSFIALEAYSDSICKSIELVASISMQDRQTREGLQVEDIVYGGNVENRIDVVFMGDGYTADERDQFFADIRRLTDDMFNGDTFRSYLPLFNIWAVYVESVESGIAYNGPTKDTAFRLYRNNGQLRGVFTANAQFARQVCQEMGPAACDYPSIIGNDDYYGGLEGEFVISTKSSRTGTVVLRHEMGHNFVSVGEEYDNGSSYFGVNSATTLAQAITKWGHWLSGENIREERAIFRLLAYPWADLSLGEQSFTFTSDGQHSRWYILVSVSAAGEEDSLEFVLDGVVLSWQTRGSDDREFYDWRGDEGFSLGAHSFIVRSVTPSTNPYIPRMICSITIHEFGNEEEFSVDNDVVSAYPTWDVARRVTYRPTNAGCLMRNMTSTSFCSVCKEGMWYQFLQRISLIDEVRVSKTPNADRTKRVVLNTLKLGQLREPGNEVDNETLQVRWSQGGRERPEFDDLFEIDAEAGVWSVFVRFLTSEVRYDPDGLLQDVEHFTVTLPANSTITNMN</sequence>
<organism evidence="2 3">
    <name type="scientific">Pseudolycoriella hygida</name>
    <dbReference type="NCBI Taxonomy" id="35572"/>
    <lineage>
        <taxon>Eukaryota</taxon>
        <taxon>Metazoa</taxon>
        <taxon>Ecdysozoa</taxon>
        <taxon>Arthropoda</taxon>
        <taxon>Hexapoda</taxon>
        <taxon>Insecta</taxon>
        <taxon>Pterygota</taxon>
        <taxon>Neoptera</taxon>
        <taxon>Endopterygota</taxon>
        <taxon>Diptera</taxon>
        <taxon>Nematocera</taxon>
        <taxon>Sciaroidea</taxon>
        <taxon>Sciaridae</taxon>
        <taxon>Pseudolycoriella</taxon>
    </lineage>
</organism>
<feature type="signal peptide" evidence="1">
    <location>
        <begin position="1"/>
        <end position="16"/>
    </location>
</feature>
<keyword evidence="3" id="KW-1185">Reference proteome</keyword>
<dbReference type="Proteomes" id="UP001151699">
    <property type="component" value="Chromosome B"/>
</dbReference>
<dbReference type="GO" id="GO:0008237">
    <property type="term" value="F:metallopeptidase activity"/>
    <property type="evidence" value="ECO:0007669"/>
    <property type="project" value="InterPro"/>
</dbReference>
<dbReference type="Gene3D" id="3.40.390.10">
    <property type="entry name" value="Collagenase (Catalytic Domain)"/>
    <property type="match status" value="1"/>
</dbReference>
<dbReference type="EMBL" id="WJQU01000002">
    <property type="protein sequence ID" value="KAJ6644228.1"/>
    <property type="molecule type" value="Genomic_DNA"/>
</dbReference>
<accession>A0A9Q0N621</accession>
<dbReference type="Pfam" id="PF09471">
    <property type="entry name" value="Peptidase_M64"/>
    <property type="match status" value="1"/>
</dbReference>
<dbReference type="OrthoDB" id="2961863at2759"/>
<evidence type="ECO:0008006" key="4">
    <source>
        <dbReference type="Google" id="ProtNLM"/>
    </source>
</evidence>
<evidence type="ECO:0000313" key="2">
    <source>
        <dbReference type="EMBL" id="KAJ6644228.1"/>
    </source>
</evidence>
<feature type="chain" id="PRO_5040233543" description="IgA peptidase M64" evidence="1">
    <location>
        <begin position="17"/>
        <end position="589"/>
    </location>
</feature>
<keyword evidence="1" id="KW-0732">Signal</keyword>
<comment type="caution">
    <text evidence="2">The sequence shown here is derived from an EMBL/GenBank/DDBJ whole genome shotgun (WGS) entry which is preliminary data.</text>
</comment>
<dbReference type="InterPro" id="IPR024079">
    <property type="entry name" value="MetalloPept_cat_dom_sf"/>
</dbReference>
<gene>
    <name evidence="2" type="ORF">Bhyg_09195</name>
</gene>
<reference evidence="2" key="1">
    <citation type="submission" date="2022-07" db="EMBL/GenBank/DDBJ databases">
        <authorList>
            <person name="Trinca V."/>
            <person name="Uliana J.V.C."/>
            <person name="Torres T.T."/>
            <person name="Ward R.J."/>
            <person name="Monesi N."/>
        </authorList>
    </citation>
    <scope>NUCLEOTIDE SEQUENCE</scope>
    <source>
        <strain evidence="2">HSMRA1968</strain>
        <tissue evidence="2">Whole embryos</tissue>
    </source>
</reference>
<proteinExistence type="predicted"/>
<dbReference type="InterPro" id="IPR019026">
    <property type="entry name" value="Peptidase_M64_IgA"/>
</dbReference>
<protein>
    <recommendedName>
        <fullName evidence="4">IgA peptidase M64</fullName>
    </recommendedName>
</protein>
<evidence type="ECO:0000256" key="1">
    <source>
        <dbReference type="SAM" id="SignalP"/>
    </source>
</evidence>
<name>A0A9Q0N621_9DIPT</name>